<gene>
    <name evidence="1" type="ORF">S06H3_56679</name>
</gene>
<proteinExistence type="predicted"/>
<accession>X1RFI9</accession>
<organism evidence="1">
    <name type="scientific">marine sediment metagenome</name>
    <dbReference type="NCBI Taxonomy" id="412755"/>
    <lineage>
        <taxon>unclassified sequences</taxon>
        <taxon>metagenomes</taxon>
        <taxon>ecological metagenomes</taxon>
    </lineage>
</organism>
<dbReference type="Gene3D" id="1.10.10.10">
    <property type="entry name" value="Winged helix-like DNA-binding domain superfamily/Winged helix DNA-binding domain"/>
    <property type="match status" value="1"/>
</dbReference>
<name>X1RFI9_9ZZZZ</name>
<comment type="caution">
    <text evidence="1">The sequence shown here is derived from an EMBL/GenBank/DDBJ whole genome shotgun (WGS) entry which is preliminary data.</text>
</comment>
<dbReference type="EMBL" id="BARV01036479">
    <property type="protein sequence ID" value="GAI54369.1"/>
    <property type="molecule type" value="Genomic_DNA"/>
</dbReference>
<sequence length="119" mass="14090">MPERTEDYEFKIIYEIGKDLNTTQRKISRQIGLSLGMTNIIMKRLIAKGYVKVKGLDRRRVQYILTPRGFTEKVKKTHRYLLRSIETLKKVKEKIQDTVLEYYEKGERNFTILGKGETC</sequence>
<protein>
    <recommendedName>
        <fullName evidence="2">HTH marR-type domain-containing protein</fullName>
    </recommendedName>
</protein>
<feature type="non-terminal residue" evidence="1">
    <location>
        <position position="119"/>
    </location>
</feature>
<dbReference type="AlphaFoldDB" id="X1RFI9"/>
<reference evidence="1" key="1">
    <citation type="journal article" date="2014" name="Front. Microbiol.">
        <title>High frequency of phylogenetically diverse reductive dehalogenase-homologous genes in deep subseafloor sedimentary metagenomes.</title>
        <authorList>
            <person name="Kawai M."/>
            <person name="Futagami T."/>
            <person name="Toyoda A."/>
            <person name="Takaki Y."/>
            <person name="Nishi S."/>
            <person name="Hori S."/>
            <person name="Arai W."/>
            <person name="Tsubouchi T."/>
            <person name="Morono Y."/>
            <person name="Uchiyama I."/>
            <person name="Ito T."/>
            <person name="Fujiyama A."/>
            <person name="Inagaki F."/>
            <person name="Takami H."/>
        </authorList>
    </citation>
    <scope>NUCLEOTIDE SEQUENCE</scope>
    <source>
        <strain evidence="1">Expedition CK06-06</strain>
    </source>
</reference>
<evidence type="ECO:0008006" key="2">
    <source>
        <dbReference type="Google" id="ProtNLM"/>
    </source>
</evidence>
<dbReference type="Pfam" id="PF13412">
    <property type="entry name" value="HTH_24"/>
    <property type="match status" value="1"/>
</dbReference>
<dbReference type="InterPro" id="IPR036390">
    <property type="entry name" value="WH_DNA-bd_sf"/>
</dbReference>
<evidence type="ECO:0000313" key="1">
    <source>
        <dbReference type="EMBL" id="GAI54369.1"/>
    </source>
</evidence>
<dbReference type="SUPFAM" id="SSF46785">
    <property type="entry name" value="Winged helix' DNA-binding domain"/>
    <property type="match status" value="1"/>
</dbReference>
<dbReference type="InterPro" id="IPR036388">
    <property type="entry name" value="WH-like_DNA-bd_sf"/>
</dbReference>